<proteinExistence type="predicted"/>
<dbReference type="Pfam" id="PF13151">
    <property type="entry name" value="DUF3990"/>
    <property type="match status" value="1"/>
</dbReference>
<evidence type="ECO:0000313" key="3">
    <source>
        <dbReference type="Proteomes" id="UP000187651"/>
    </source>
</evidence>
<protein>
    <recommendedName>
        <fullName evidence="4">DUF3990 domain-containing protein</fullName>
    </recommendedName>
</protein>
<name>A0A1G9THV9_9FIRM</name>
<dbReference type="EMBL" id="FNHZ01000001">
    <property type="protein sequence ID" value="SDM47108.1"/>
    <property type="molecule type" value="Genomic_DNA"/>
</dbReference>
<dbReference type="Proteomes" id="UP000187651">
    <property type="component" value="Unassembled WGS sequence"/>
</dbReference>
<organism evidence="2 3">
    <name type="scientific">Lachnospira pectinoschiza</name>
    <dbReference type="NCBI Taxonomy" id="28052"/>
    <lineage>
        <taxon>Bacteria</taxon>
        <taxon>Bacillati</taxon>
        <taxon>Bacillota</taxon>
        <taxon>Clostridia</taxon>
        <taxon>Lachnospirales</taxon>
        <taxon>Lachnospiraceae</taxon>
        <taxon>Lachnospira</taxon>
    </lineage>
</organism>
<evidence type="ECO:0000256" key="1">
    <source>
        <dbReference type="SAM" id="Coils"/>
    </source>
</evidence>
<dbReference type="RefSeq" id="WP_074520648.1">
    <property type="nucleotide sequence ID" value="NZ_FNHZ01000001.1"/>
</dbReference>
<accession>A0A1G9THV9</accession>
<sequence>MKLFHASSELIKQPDVFHGRKNADFGQGFYLSPDRDFVNKWAGENFYINEYKLDLEGLKVVEFERNQDWFEYIFNNRRRKDTIEADVVIGPVANDTLYDSLGIITSGYLSNEEALSLLMIGPEYRQVAIKTIKGIKQLHWLDAMKIIDVTKEKELLRQEEEQYNEDFAKAMEKFDV</sequence>
<evidence type="ECO:0008006" key="4">
    <source>
        <dbReference type="Google" id="ProtNLM"/>
    </source>
</evidence>
<evidence type="ECO:0000313" key="2">
    <source>
        <dbReference type="EMBL" id="SDM47108.1"/>
    </source>
</evidence>
<keyword evidence="1" id="KW-0175">Coiled coil</keyword>
<dbReference type="OrthoDB" id="9813772at2"/>
<dbReference type="InterPro" id="IPR025051">
    <property type="entry name" value="DUF3990"/>
</dbReference>
<feature type="coiled-coil region" evidence="1">
    <location>
        <begin position="146"/>
        <end position="173"/>
    </location>
</feature>
<gene>
    <name evidence="2" type="ORF">SAMN05216544_0357</name>
</gene>
<keyword evidence="3" id="KW-1185">Reference proteome</keyword>
<reference evidence="3" key="1">
    <citation type="submission" date="2016-10" db="EMBL/GenBank/DDBJ databases">
        <authorList>
            <person name="Varghese N."/>
            <person name="Submissions S."/>
        </authorList>
    </citation>
    <scope>NUCLEOTIDE SEQUENCE [LARGE SCALE GENOMIC DNA]</scope>
    <source>
        <strain evidence="3">M83</strain>
    </source>
</reference>
<dbReference type="AlphaFoldDB" id="A0A1G9THV9"/>